<evidence type="ECO:0000256" key="1">
    <source>
        <dbReference type="SAM" id="MobiDB-lite"/>
    </source>
</evidence>
<gene>
    <name evidence="3" type="ORF">C2L64_45190</name>
</gene>
<reference evidence="3 4" key="1">
    <citation type="submission" date="2018-01" db="EMBL/GenBank/DDBJ databases">
        <title>Species boundaries and ecological features among Paraburkholderia terrae DSMZ17804T, P. hospita DSMZ17164T and P. caribensis DSMZ13236T.</title>
        <authorList>
            <person name="Pratama A.A."/>
        </authorList>
    </citation>
    <scope>NUCLEOTIDE SEQUENCE [LARGE SCALE GENOMIC DNA]</scope>
    <source>
        <strain evidence="3 4">DSM 17164</strain>
    </source>
</reference>
<dbReference type="RefSeq" id="WP_103153886.1">
    <property type="nucleotide sequence ID" value="NZ_CP026108.1"/>
</dbReference>
<feature type="domain" description="N-acetyltransferase" evidence="2">
    <location>
        <begin position="114"/>
        <end position="178"/>
    </location>
</feature>
<proteinExistence type="predicted"/>
<dbReference type="SUPFAM" id="SSF55729">
    <property type="entry name" value="Acyl-CoA N-acyltransferases (Nat)"/>
    <property type="match status" value="1"/>
</dbReference>
<protein>
    <recommendedName>
        <fullName evidence="2">N-acetyltransferase domain-containing protein</fullName>
    </recommendedName>
</protein>
<feature type="region of interest" description="Disordered" evidence="1">
    <location>
        <begin position="70"/>
        <end position="96"/>
    </location>
</feature>
<dbReference type="EMBL" id="CP026108">
    <property type="protein sequence ID" value="AUT75570.1"/>
    <property type="molecule type" value="Genomic_DNA"/>
</dbReference>
<dbReference type="InterPro" id="IPR000182">
    <property type="entry name" value="GNAT_dom"/>
</dbReference>
<dbReference type="Pfam" id="PF00583">
    <property type="entry name" value="Acetyltransf_1"/>
    <property type="match status" value="1"/>
</dbReference>
<dbReference type="Proteomes" id="UP000236649">
    <property type="component" value="Chromosome 4"/>
</dbReference>
<dbReference type="KEGG" id="phs:C2L64_45190"/>
<dbReference type="GO" id="GO:0016747">
    <property type="term" value="F:acyltransferase activity, transferring groups other than amino-acyl groups"/>
    <property type="evidence" value="ECO:0007669"/>
    <property type="project" value="InterPro"/>
</dbReference>
<feature type="compositionally biased region" description="Polar residues" evidence="1">
    <location>
        <begin position="80"/>
        <end position="95"/>
    </location>
</feature>
<accession>A0AAN1JKS2</accession>
<dbReference type="Gene3D" id="3.40.630.30">
    <property type="match status" value="1"/>
</dbReference>
<name>A0AAN1JKS2_9BURK</name>
<sequence length="247" mass="26769">MTVDLRARHSLLSKPLATPLPLEVRAGGAVLECERGGRRYVVYCGHHENSSPHASARLLRKKLRDAREQDEASCEAAPLSGQSLSEQHTAWSSVTEGEDCGDGESVAGCARFGYQLVAYAGRSPAGYCTFVVRIEDAAAGQRPSIEIEVLEIWVVPQHRGVGVGAALAESVAQLAVAGLLELESRLSRQHKATLFSLAVLADIHSSSGAHFLNMTVNFLREKIEELGVLFPSGLQHVLFDFIELELR</sequence>
<evidence type="ECO:0000313" key="4">
    <source>
        <dbReference type="Proteomes" id="UP000236649"/>
    </source>
</evidence>
<evidence type="ECO:0000259" key="2">
    <source>
        <dbReference type="Pfam" id="PF00583"/>
    </source>
</evidence>
<dbReference type="GeneID" id="55535497"/>
<dbReference type="AlphaFoldDB" id="A0AAN1JKS2"/>
<organism evidence="3 4">
    <name type="scientific">Paraburkholderia hospita</name>
    <dbReference type="NCBI Taxonomy" id="169430"/>
    <lineage>
        <taxon>Bacteria</taxon>
        <taxon>Pseudomonadati</taxon>
        <taxon>Pseudomonadota</taxon>
        <taxon>Betaproteobacteria</taxon>
        <taxon>Burkholderiales</taxon>
        <taxon>Burkholderiaceae</taxon>
        <taxon>Paraburkholderia</taxon>
    </lineage>
</organism>
<evidence type="ECO:0000313" key="3">
    <source>
        <dbReference type="EMBL" id="AUT75570.1"/>
    </source>
</evidence>
<dbReference type="InterPro" id="IPR016181">
    <property type="entry name" value="Acyl_CoA_acyltransferase"/>
</dbReference>